<accession>A0A1I1J0T1</accession>
<reference evidence="7 8" key="1">
    <citation type="submission" date="2016-10" db="EMBL/GenBank/DDBJ databases">
        <authorList>
            <person name="de Groot N.N."/>
        </authorList>
    </citation>
    <scope>NUCLEOTIDE SEQUENCE [LARGE SCALE GENOMIC DNA]</scope>
    <source>
        <strain evidence="7 8">DSM 29619</strain>
    </source>
</reference>
<keyword evidence="4 5" id="KW-0472">Membrane</keyword>
<organism evidence="7 8">
    <name type="scientific">Pseudooceanicola nitratireducens</name>
    <dbReference type="NCBI Taxonomy" id="517719"/>
    <lineage>
        <taxon>Bacteria</taxon>
        <taxon>Pseudomonadati</taxon>
        <taxon>Pseudomonadota</taxon>
        <taxon>Alphaproteobacteria</taxon>
        <taxon>Rhodobacterales</taxon>
        <taxon>Paracoccaceae</taxon>
        <taxon>Pseudooceanicola</taxon>
    </lineage>
</organism>
<gene>
    <name evidence="7" type="ORF">SAMN05421762_0846</name>
</gene>
<evidence type="ECO:0000256" key="1">
    <source>
        <dbReference type="ARBA" id="ARBA00004141"/>
    </source>
</evidence>
<dbReference type="InterPro" id="IPR007267">
    <property type="entry name" value="GtrA_DPMS_TM"/>
</dbReference>
<dbReference type="EMBL" id="FOLX01000001">
    <property type="protein sequence ID" value="SFC41741.1"/>
    <property type="molecule type" value="Genomic_DNA"/>
</dbReference>
<dbReference type="STRING" id="517719.SAMN05421762_0846"/>
<dbReference type="GO" id="GO:0016020">
    <property type="term" value="C:membrane"/>
    <property type="evidence" value="ECO:0007669"/>
    <property type="project" value="UniProtKB-SubCell"/>
</dbReference>
<evidence type="ECO:0000313" key="7">
    <source>
        <dbReference type="EMBL" id="SFC41741.1"/>
    </source>
</evidence>
<comment type="subcellular location">
    <subcellularLocation>
        <location evidence="1">Membrane</location>
        <topology evidence="1">Multi-pass membrane protein</topology>
    </subcellularLocation>
</comment>
<feature type="transmembrane region" description="Helical" evidence="5">
    <location>
        <begin position="73"/>
        <end position="90"/>
    </location>
</feature>
<evidence type="ECO:0000256" key="5">
    <source>
        <dbReference type="SAM" id="Phobius"/>
    </source>
</evidence>
<proteinExistence type="predicted"/>
<dbReference type="Proteomes" id="UP000231644">
    <property type="component" value="Unassembled WGS sequence"/>
</dbReference>
<feature type="domain" description="GtrA/DPMS transmembrane" evidence="6">
    <location>
        <begin position="6"/>
        <end position="128"/>
    </location>
</feature>
<evidence type="ECO:0000259" key="6">
    <source>
        <dbReference type="Pfam" id="PF04138"/>
    </source>
</evidence>
<dbReference type="GO" id="GO:0000271">
    <property type="term" value="P:polysaccharide biosynthetic process"/>
    <property type="evidence" value="ECO:0007669"/>
    <property type="project" value="InterPro"/>
</dbReference>
<feature type="transmembrane region" description="Helical" evidence="5">
    <location>
        <begin position="33"/>
        <end position="53"/>
    </location>
</feature>
<protein>
    <submittedName>
        <fullName evidence="7">Putative flippase GtrA (Transmembrane translocase of bactoprenol-linked glucose)</fullName>
    </submittedName>
</protein>
<dbReference type="RefSeq" id="WP_244525512.1">
    <property type="nucleotide sequence ID" value="NZ_FNZG01000002.1"/>
</dbReference>
<dbReference type="AlphaFoldDB" id="A0A1I1J0T1"/>
<name>A0A1I1J0T1_9RHOB</name>
<sequence length="131" mass="14236">MSLIARYTAFAVIATLANLGVQRLVLGGADTPLRLVLAMAAGTLVGLVVKYVLDKRWIFDDRSTGARAHARRFTAYTVMGGVTTLIFWGSETAFWLAFGTDLAREGGAILGLSIGYVVKYQLDKRYVFTPA</sequence>
<evidence type="ECO:0000256" key="4">
    <source>
        <dbReference type="ARBA" id="ARBA00023136"/>
    </source>
</evidence>
<evidence type="ECO:0000313" key="8">
    <source>
        <dbReference type="Proteomes" id="UP000231644"/>
    </source>
</evidence>
<evidence type="ECO:0000256" key="2">
    <source>
        <dbReference type="ARBA" id="ARBA00022692"/>
    </source>
</evidence>
<evidence type="ECO:0000256" key="3">
    <source>
        <dbReference type="ARBA" id="ARBA00022989"/>
    </source>
</evidence>
<keyword evidence="2 5" id="KW-0812">Transmembrane</keyword>
<keyword evidence="3 5" id="KW-1133">Transmembrane helix</keyword>
<keyword evidence="8" id="KW-1185">Reference proteome</keyword>
<dbReference type="Pfam" id="PF04138">
    <property type="entry name" value="GtrA_DPMS_TM"/>
    <property type="match status" value="1"/>
</dbReference>
<dbReference type="NCBIfam" id="NF037976">
    <property type="entry name" value="gtrA_1"/>
    <property type="match status" value="1"/>
</dbReference>